<name>A0A9D2S5R7_9FIRM</name>
<protein>
    <submittedName>
        <fullName evidence="6">MarR family transcriptional regulator</fullName>
    </submittedName>
</protein>
<evidence type="ECO:0000256" key="2">
    <source>
        <dbReference type="ARBA" id="ARBA00023125"/>
    </source>
</evidence>
<proteinExistence type="predicted"/>
<dbReference type="Gene3D" id="1.10.10.10">
    <property type="entry name" value="Winged helix-like DNA-binding domain superfamily/Winged helix DNA-binding domain"/>
    <property type="match status" value="1"/>
</dbReference>
<keyword evidence="2" id="KW-0238">DNA-binding</keyword>
<comment type="caution">
    <text evidence="6">The sequence shown here is derived from an EMBL/GenBank/DDBJ whole genome shotgun (WGS) entry which is preliminary data.</text>
</comment>
<evidence type="ECO:0000256" key="1">
    <source>
        <dbReference type="ARBA" id="ARBA00023015"/>
    </source>
</evidence>
<dbReference type="InterPro" id="IPR036388">
    <property type="entry name" value="WH-like_DNA-bd_sf"/>
</dbReference>
<organism evidence="6 7">
    <name type="scientific">Candidatus Flavonifractor intestinipullorum</name>
    <dbReference type="NCBI Taxonomy" id="2838587"/>
    <lineage>
        <taxon>Bacteria</taxon>
        <taxon>Bacillati</taxon>
        <taxon>Bacillota</taxon>
        <taxon>Clostridia</taxon>
        <taxon>Eubacteriales</taxon>
        <taxon>Oscillospiraceae</taxon>
        <taxon>Flavonifractor</taxon>
    </lineage>
</organism>
<sequence>MKRDCGSWINVLSHKIKKHLNVRLADLGVNGMQSRVLHYILVRTQEGPLFQKDLEDVFGLSRSTATGMLQGLERDGLIQRESVPYDARLKRLVPTRQAQALDAQVQACAREMEDLLCRDLSPGQVQLFLETAEKMMENLDKAEARGSGETNGL</sequence>
<dbReference type="AlphaFoldDB" id="A0A9D2S5R7"/>
<dbReference type="InterPro" id="IPR036390">
    <property type="entry name" value="WH_DNA-bd_sf"/>
</dbReference>
<reference evidence="6" key="2">
    <citation type="submission" date="2021-04" db="EMBL/GenBank/DDBJ databases">
        <authorList>
            <person name="Gilroy R."/>
        </authorList>
    </citation>
    <scope>NUCLEOTIDE SEQUENCE</scope>
    <source>
        <strain evidence="6">CHK189-11263</strain>
    </source>
</reference>
<gene>
    <name evidence="6" type="ORF">H9714_09070</name>
</gene>
<dbReference type="SUPFAM" id="SSF46785">
    <property type="entry name" value="Winged helix' DNA-binding domain"/>
    <property type="match status" value="1"/>
</dbReference>
<dbReference type="EMBL" id="DWYC01000083">
    <property type="protein sequence ID" value="HJB57687.1"/>
    <property type="molecule type" value="Genomic_DNA"/>
</dbReference>
<dbReference type="PROSITE" id="PS50995">
    <property type="entry name" value="HTH_MARR_2"/>
    <property type="match status" value="1"/>
</dbReference>
<feature type="coiled-coil region" evidence="4">
    <location>
        <begin position="98"/>
        <end position="145"/>
    </location>
</feature>
<accession>A0A9D2S5R7</accession>
<evidence type="ECO:0000256" key="4">
    <source>
        <dbReference type="SAM" id="Coils"/>
    </source>
</evidence>
<dbReference type="Pfam" id="PF12802">
    <property type="entry name" value="MarR_2"/>
    <property type="match status" value="1"/>
</dbReference>
<dbReference type="Proteomes" id="UP000824208">
    <property type="component" value="Unassembled WGS sequence"/>
</dbReference>
<dbReference type="SMART" id="SM00347">
    <property type="entry name" value="HTH_MARR"/>
    <property type="match status" value="1"/>
</dbReference>
<keyword evidence="3" id="KW-0804">Transcription</keyword>
<evidence type="ECO:0000256" key="3">
    <source>
        <dbReference type="ARBA" id="ARBA00023163"/>
    </source>
</evidence>
<evidence type="ECO:0000313" key="7">
    <source>
        <dbReference type="Proteomes" id="UP000824208"/>
    </source>
</evidence>
<dbReference type="GO" id="GO:0003677">
    <property type="term" value="F:DNA binding"/>
    <property type="evidence" value="ECO:0007669"/>
    <property type="project" value="UniProtKB-KW"/>
</dbReference>
<evidence type="ECO:0000259" key="5">
    <source>
        <dbReference type="PROSITE" id="PS50995"/>
    </source>
</evidence>
<dbReference type="PANTHER" id="PTHR42756">
    <property type="entry name" value="TRANSCRIPTIONAL REGULATOR, MARR"/>
    <property type="match status" value="1"/>
</dbReference>
<evidence type="ECO:0000313" key="6">
    <source>
        <dbReference type="EMBL" id="HJB57687.1"/>
    </source>
</evidence>
<dbReference type="GO" id="GO:0003700">
    <property type="term" value="F:DNA-binding transcription factor activity"/>
    <property type="evidence" value="ECO:0007669"/>
    <property type="project" value="InterPro"/>
</dbReference>
<reference evidence="6" key="1">
    <citation type="journal article" date="2021" name="PeerJ">
        <title>Extensive microbial diversity within the chicken gut microbiome revealed by metagenomics and culture.</title>
        <authorList>
            <person name="Gilroy R."/>
            <person name="Ravi A."/>
            <person name="Getino M."/>
            <person name="Pursley I."/>
            <person name="Horton D.L."/>
            <person name="Alikhan N.F."/>
            <person name="Baker D."/>
            <person name="Gharbi K."/>
            <person name="Hall N."/>
            <person name="Watson M."/>
            <person name="Adriaenssens E.M."/>
            <person name="Foster-Nyarko E."/>
            <person name="Jarju S."/>
            <person name="Secka A."/>
            <person name="Antonio M."/>
            <person name="Oren A."/>
            <person name="Chaudhuri R.R."/>
            <person name="La Ragione R."/>
            <person name="Hildebrand F."/>
            <person name="Pallen M.J."/>
        </authorList>
    </citation>
    <scope>NUCLEOTIDE SEQUENCE</scope>
    <source>
        <strain evidence="6">CHK189-11263</strain>
    </source>
</reference>
<keyword evidence="4" id="KW-0175">Coiled coil</keyword>
<keyword evidence="1" id="KW-0805">Transcription regulation</keyword>
<feature type="domain" description="HTH marR-type" evidence="5">
    <location>
        <begin position="1"/>
        <end position="137"/>
    </location>
</feature>
<dbReference type="PANTHER" id="PTHR42756:SF1">
    <property type="entry name" value="TRANSCRIPTIONAL REPRESSOR OF EMRAB OPERON"/>
    <property type="match status" value="1"/>
</dbReference>
<dbReference type="InterPro" id="IPR000835">
    <property type="entry name" value="HTH_MarR-typ"/>
</dbReference>